<name>A0A7I8D9X3_9BACL</name>
<feature type="domain" description="GAF" evidence="1">
    <location>
        <begin position="9"/>
        <end position="143"/>
    </location>
</feature>
<keyword evidence="3" id="KW-1185">Reference proteome</keyword>
<accession>A0A7I8D9X3</accession>
<dbReference type="KEGG" id="eff:skT53_18700"/>
<protein>
    <submittedName>
        <fullName evidence="2">Histidine kinase</fullName>
    </submittedName>
</protein>
<dbReference type="EMBL" id="AP023366">
    <property type="protein sequence ID" value="BCJ86885.1"/>
    <property type="molecule type" value="Genomic_DNA"/>
</dbReference>
<keyword evidence="2" id="KW-0418">Kinase</keyword>
<gene>
    <name evidence="2" type="ORF">skT53_18700</name>
</gene>
<sequence length="151" mass="16862">MGSQQGDVEASLSTIRRLTDTDFAALAWTDEKNQTVHWRHASGNRNDRFKRIVMRPNKGVAGSVIRSGRPLILKSFTPKSGDDPQDYSILLAENLKSAIIVPLTINERVKGVLLVGCRHLRTFDEQSIELVIDFAEQMGAMIQYSIDHAPT</sequence>
<dbReference type="InterPro" id="IPR029016">
    <property type="entry name" value="GAF-like_dom_sf"/>
</dbReference>
<dbReference type="RefSeq" id="WP_200756345.1">
    <property type="nucleotide sequence ID" value="NZ_AP023366.1"/>
</dbReference>
<dbReference type="Gene3D" id="3.30.450.40">
    <property type="match status" value="1"/>
</dbReference>
<evidence type="ECO:0000313" key="2">
    <source>
        <dbReference type="EMBL" id="BCJ86885.1"/>
    </source>
</evidence>
<dbReference type="Pfam" id="PF13185">
    <property type="entry name" value="GAF_2"/>
    <property type="match status" value="1"/>
</dbReference>
<dbReference type="InterPro" id="IPR003018">
    <property type="entry name" value="GAF"/>
</dbReference>
<keyword evidence="2" id="KW-0808">Transferase</keyword>
<proteinExistence type="predicted"/>
<dbReference type="GO" id="GO:0016301">
    <property type="term" value="F:kinase activity"/>
    <property type="evidence" value="ECO:0007669"/>
    <property type="project" value="UniProtKB-KW"/>
</dbReference>
<reference evidence="2 3" key="1">
    <citation type="submission" date="2020-08" db="EMBL/GenBank/DDBJ databases">
        <title>Complete Genome Sequence of Effusibacillus dendaii Strain skT53, Isolated from Farmland soil.</title>
        <authorList>
            <person name="Konishi T."/>
            <person name="Kawasaki H."/>
        </authorList>
    </citation>
    <scope>NUCLEOTIDE SEQUENCE [LARGE SCALE GENOMIC DNA]</scope>
    <source>
        <strain evidence="3">skT53</strain>
    </source>
</reference>
<dbReference type="SUPFAM" id="SSF55781">
    <property type="entry name" value="GAF domain-like"/>
    <property type="match status" value="1"/>
</dbReference>
<dbReference type="AlphaFoldDB" id="A0A7I8D9X3"/>
<organism evidence="2 3">
    <name type="scientific">Effusibacillus dendaii</name>
    <dbReference type="NCBI Taxonomy" id="2743772"/>
    <lineage>
        <taxon>Bacteria</taxon>
        <taxon>Bacillati</taxon>
        <taxon>Bacillota</taxon>
        <taxon>Bacilli</taxon>
        <taxon>Bacillales</taxon>
        <taxon>Alicyclobacillaceae</taxon>
        <taxon>Effusibacillus</taxon>
    </lineage>
</organism>
<evidence type="ECO:0000259" key="1">
    <source>
        <dbReference type="Pfam" id="PF13185"/>
    </source>
</evidence>
<evidence type="ECO:0000313" key="3">
    <source>
        <dbReference type="Proteomes" id="UP000593802"/>
    </source>
</evidence>
<dbReference type="Proteomes" id="UP000593802">
    <property type="component" value="Chromosome"/>
</dbReference>